<name>A0A4S8RC43_9HELO</name>
<reference evidence="2 3" key="1">
    <citation type="submission" date="2017-12" db="EMBL/GenBank/DDBJ databases">
        <title>Comparative genomics of Botrytis spp.</title>
        <authorList>
            <person name="Valero-Jimenez C.A."/>
            <person name="Tapia P."/>
            <person name="Veloso J."/>
            <person name="Silva-Moreno E."/>
            <person name="Staats M."/>
            <person name="Valdes J.H."/>
            <person name="Van Kan J.A.L."/>
        </authorList>
    </citation>
    <scope>NUCLEOTIDE SEQUENCE [LARGE SCALE GENOMIC DNA]</scope>
    <source>
        <strain evidence="2 3">MUCL435</strain>
    </source>
</reference>
<accession>A0A4S8RC43</accession>
<gene>
    <name evidence="2" type="ORF">BGAL_0020g00260</name>
</gene>
<sequence length="309" mass="34356">MIDPKIALARLRGKAIQEGDGFGHPVSAEEFDEAYKIYLGKVIRDYPDDSENEQNLRAVRSVGIYLWRKKTLEQVLPDLFLEGLSTIAEETPASTSAEVVRLEAAAAAAAESLKLATAAENLRRIKAAREEAEKASIAGISAQQPQAPQSTTMIAGIPIADWLTLKREDPETAQDLMKSWKIEQAEKKAKDLELEQRMIDKEKNTSDWIGIESHSQAVERAAKVETNDDEKNNATSSTVPGIHIGRVWMAPTAAKVSESFTALSFSSDTKESVQNTTKEGKVFGNDDAEYKEHRFKKYRSQKQASRFQR</sequence>
<dbReference type="EMBL" id="PQXL01000020">
    <property type="protein sequence ID" value="THV54772.1"/>
    <property type="molecule type" value="Genomic_DNA"/>
</dbReference>
<evidence type="ECO:0000313" key="3">
    <source>
        <dbReference type="Proteomes" id="UP000308671"/>
    </source>
</evidence>
<feature type="compositionally biased region" description="Polar residues" evidence="1">
    <location>
        <begin position="265"/>
        <end position="277"/>
    </location>
</feature>
<dbReference type="Proteomes" id="UP000308671">
    <property type="component" value="Unassembled WGS sequence"/>
</dbReference>
<comment type="caution">
    <text evidence="2">The sequence shown here is derived from an EMBL/GenBank/DDBJ whole genome shotgun (WGS) entry which is preliminary data.</text>
</comment>
<evidence type="ECO:0000313" key="2">
    <source>
        <dbReference type="EMBL" id="THV54772.1"/>
    </source>
</evidence>
<proteinExistence type="predicted"/>
<dbReference type="AlphaFoldDB" id="A0A4S8RC43"/>
<protein>
    <submittedName>
        <fullName evidence="2">Uncharacterized protein</fullName>
    </submittedName>
</protein>
<evidence type="ECO:0000256" key="1">
    <source>
        <dbReference type="SAM" id="MobiDB-lite"/>
    </source>
</evidence>
<keyword evidence="3" id="KW-1185">Reference proteome</keyword>
<organism evidence="2 3">
    <name type="scientific">Botrytis galanthina</name>
    <dbReference type="NCBI Taxonomy" id="278940"/>
    <lineage>
        <taxon>Eukaryota</taxon>
        <taxon>Fungi</taxon>
        <taxon>Dikarya</taxon>
        <taxon>Ascomycota</taxon>
        <taxon>Pezizomycotina</taxon>
        <taxon>Leotiomycetes</taxon>
        <taxon>Helotiales</taxon>
        <taxon>Sclerotiniaceae</taxon>
        <taxon>Botrytis</taxon>
    </lineage>
</organism>
<feature type="region of interest" description="Disordered" evidence="1">
    <location>
        <begin position="265"/>
        <end position="286"/>
    </location>
</feature>
<dbReference type="OrthoDB" id="3549260at2759"/>